<evidence type="ECO:0000256" key="2">
    <source>
        <dbReference type="SAM" id="Phobius"/>
    </source>
</evidence>
<gene>
    <name evidence="3" type="ORF">VNO77_05594</name>
</gene>
<evidence type="ECO:0000313" key="4">
    <source>
        <dbReference type="Proteomes" id="UP001367508"/>
    </source>
</evidence>
<keyword evidence="2" id="KW-0812">Transmembrane</keyword>
<dbReference type="PANTHER" id="PTHR34188">
    <property type="entry name" value="OS01G0299500 PROTEIN"/>
    <property type="match status" value="1"/>
</dbReference>
<evidence type="ECO:0000313" key="3">
    <source>
        <dbReference type="EMBL" id="KAK7363450.1"/>
    </source>
</evidence>
<dbReference type="EMBL" id="JAYMYQ010000001">
    <property type="protein sequence ID" value="KAK7363450.1"/>
    <property type="molecule type" value="Genomic_DNA"/>
</dbReference>
<dbReference type="AlphaFoldDB" id="A0AAN9MYN4"/>
<feature type="transmembrane region" description="Helical" evidence="2">
    <location>
        <begin position="160"/>
        <end position="178"/>
    </location>
</feature>
<organism evidence="3 4">
    <name type="scientific">Canavalia gladiata</name>
    <name type="common">Sword bean</name>
    <name type="synonym">Dolichos gladiatus</name>
    <dbReference type="NCBI Taxonomy" id="3824"/>
    <lineage>
        <taxon>Eukaryota</taxon>
        <taxon>Viridiplantae</taxon>
        <taxon>Streptophyta</taxon>
        <taxon>Embryophyta</taxon>
        <taxon>Tracheophyta</taxon>
        <taxon>Spermatophyta</taxon>
        <taxon>Magnoliopsida</taxon>
        <taxon>eudicotyledons</taxon>
        <taxon>Gunneridae</taxon>
        <taxon>Pentapetalae</taxon>
        <taxon>rosids</taxon>
        <taxon>fabids</taxon>
        <taxon>Fabales</taxon>
        <taxon>Fabaceae</taxon>
        <taxon>Papilionoideae</taxon>
        <taxon>50 kb inversion clade</taxon>
        <taxon>NPAAA clade</taxon>
        <taxon>indigoferoid/millettioid clade</taxon>
        <taxon>Phaseoleae</taxon>
        <taxon>Canavalia</taxon>
    </lineage>
</organism>
<dbReference type="PANTHER" id="PTHR34188:SF22">
    <property type="entry name" value="PROTEIN, PUTATIVE-RELATED"/>
    <property type="match status" value="1"/>
</dbReference>
<name>A0AAN9MYN4_CANGL</name>
<keyword evidence="2" id="KW-1133">Transmembrane helix</keyword>
<proteinExistence type="predicted"/>
<accession>A0AAN9MYN4</accession>
<keyword evidence="4" id="KW-1185">Reference proteome</keyword>
<keyword evidence="2" id="KW-0472">Membrane</keyword>
<comment type="caution">
    <text evidence="3">The sequence shown here is derived from an EMBL/GenBank/DDBJ whole genome shotgun (WGS) entry which is preliminary data.</text>
</comment>
<evidence type="ECO:0000256" key="1">
    <source>
        <dbReference type="SAM" id="MobiDB-lite"/>
    </source>
</evidence>
<protein>
    <recommendedName>
        <fullName evidence="5">Transmembrane protein</fullName>
    </recommendedName>
</protein>
<feature type="compositionally biased region" description="Basic residues" evidence="1">
    <location>
        <begin position="94"/>
        <end position="106"/>
    </location>
</feature>
<reference evidence="3 4" key="1">
    <citation type="submission" date="2024-01" db="EMBL/GenBank/DDBJ databases">
        <title>The genomes of 5 underutilized Papilionoideae crops provide insights into root nodulation and disease resistanc.</title>
        <authorList>
            <person name="Jiang F."/>
        </authorList>
    </citation>
    <scope>NUCLEOTIDE SEQUENCE [LARGE SCALE GENOMIC DNA]</scope>
    <source>
        <strain evidence="3">LVBAO_FW01</strain>
        <tissue evidence="3">Leaves</tissue>
    </source>
</reference>
<sequence>MDQRSVKDEDAEVDLESGLLAVTEDYSKNASKQGKTLFAKVSCGLVGDSIEGEDRHSVYCDESNLTLVSMDMVKVTNTLLMGQECAENNTPLKEKRKKFSNKKAPKPPRPPRAPSLDAADHKLIREIAGLAMLKRARIERMKALKKMKATKATSSSSSSMFAMVFTVVFCVVIIFQGMSSGKGSVASFQGSPVPAGGAEGGLIDVQHQLNPSSSDPNAPSLEPHKIVRQVSGLGIKLRRDEATACCIAYTGSNSELEEILLLKLHDHLFPHSISFHPSKQCINFHFKIGVALASFGCDATMPVWTLPTIVHVKE</sequence>
<evidence type="ECO:0008006" key="5">
    <source>
        <dbReference type="Google" id="ProtNLM"/>
    </source>
</evidence>
<dbReference type="Proteomes" id="UP001367508">
    <property type="component" value="Unassembled WGS sequence"/>
</dbReference>
<feature type="region of interest" description="Disordered" evidence="1">
    <location>
        <begin position="86"/>
        <end position="118"/>
    </location>
</feature>